<evidence type="ECO:0008006" key="10">
    <source>
        <dbReference type="Google" id="ProtNLM"/>
    </source>
</evidence>
<dbReference type="GO" id="GO:0008013">
    <property type="term" value="F:beta-catenin binding"/>
    <property type="evidence" value="ECO:0007669"/>
    <property type="project" value="TreeGrafter"/>
</dbReference>
<comment type="similarity">
    <text evidence="2">Belongs to the Amer family.</text>
</comment>
<sequence length="951" mass="104603">METATGTKVVGVIGGPQPDSISHDTLQPQSPPSVKIRKSTFKFFGGRKSICVLPNFFSGRGRSQRKASSKTGVTKSQTYDGVSRGCWEDLGKSSGEVASGDFEFCTSSEPQKSSQEDHGKSQSLPRQRRGLRSLFSSIRRHRKNKNVELEKHEALEMSSSFHAETVPGAMSSASDRSDNHGDSQGEELVPDVPNQTAGSECKLPLAATECTKDVTLVPEKRKSRVELDKRKRAEEEEKGEEKQNGRQEGLTTYQKPLDAESELDRLAEQNVNVPDGEPPAASCSSENLIFGDVSSLKSFDSLTGCGDIIADQDDVSVAESSVSAERGTRNAGKRSSCFVTYQGGGEEMATPDETDADYLQSLWESETSNEVCYIPSDRGSDSPSLTPDQQMSSIRATSNSSPLGCTETALTPADLLSPQSDRQESVPNSDEGYYDSTTPGMEEESRERPHQERLPRDSYSGDALYELFEPDDRLISPALPPKDAHLQGDKNTTNPLYGLASTALETGTMETEEERLSKIQHALLCCEFQNLRSPSKDQLLFHDDCFYDDSSLPADDTGQTALGEVINQHYPQSPQRSQAVIEQVPLNRGQIQESPLFAPRADSGFSSHVTNTTRPQPQSENQSPLLPTRGCRQSQEELMVCFSQALVDFTKNTRHYRNSTESLDGSESSSPYGPSLSALPAIVTFDVVDMENEGECEQQTELVEEEEELASPYEPFEDDGCYLQQDAFAECDQRTFDAYEQSLLLSNTWGIASLPRHLSLGRPCPPVPAPLALNRRSRSLDTDCLEFNTSELYTSVTNYDSKGAVFSQRRTTDCSDMPLPRQPCRVTVDSWRRGYGRGFDSNSSQQETKLPHLSQSTVRPSHLPLKNNCHNPNLPGPTRGNGEGEILFGGGDALYPCSYPPTGTQWKNRPVGVTQGVPHFRSEQSADRREITMKNKRGELEGGFTPGTPKL</sequence>
<evidence type="ECO:0000313" key="9">
    <source>
        <dbReference type="Proteomes" id="UP001364617"/>
    </source>
</evidence>
<feature type="region of interest" description="Disordered" evidence="7">
    <location>
        <begin position="372"/>
        <end position="458"/>
    </location>
</feature>
<feature type="compositionally biased region" description="Basic and acidic residues" evidence="7">
    <location>
        <begin position="218"/>
        <end position="245"/>
    </location>
</feature>
<keyword evidence="5" id="KW-0446">Lipid-binding</keyword>
<feature type="compositionally biased region" description="Polar residues" evidence="7">
    <location>
        <begin position="840"/>
        <end position="859"/>
    </location>
</feature>
<keyword evidence="9" id="KW-1185">Reference proteome</keyword>
<feature type="compositionally biased region" description="Polar residues" evidence="7">
    <location>
        <begin position="19"/>
        <end position="28"/>
    </location>
</feature>
<feature type="region of interest" description="Disordered" evidence="7">
    <location>
        <begin position="921"/>
        <end position="951"/>
    </location>
</feature>
<feature type="compositionally biased region" description="Basic and acidic residues" evidence="7">
    <location>
        <begin position="921"/>
        <end position="940"/>
    </location>
</feature>
<evidence type="ECO:0000313" key="8">
    <source>
        <dbReference type="EMBL" id="KAK7172844.1"/>
    </source>
</evidence>
<feature type="compositionally biased region" description="Basic and acidic residues" evidence="7">
    <location>
        <begin position="443"/>
        <end position="456"/>
    </location>
</feature>
<dbReference type="InterPro" id="IPR019003">
    <property type="entry name" value="AMER"/>
</dbReference>
<dbReference type="EMBL" id="JAYKXH010000003">
    <property type="protein sequence ID" value="KAK7172844.1"/>
    <property type="molecule type" value="Genomic_DNA"/>
</dbReference>
<reference evidence="8 9" key="1">
    <citation type="submission" date="2024-02" db="EMBL/GenBank/DDBJ databases">
        <title>Chromosome-level genome assembly of the Eurasian Minnow (Phoxinus phoxinus).</title>
        <authorList>
            <person name="Oriowo T.O."/>
            <person name="Martin S."/>
            <person name="Stange M."/>
            <person name="Chrysostomakis Y."/>
            <person name="Brown T."/>
            <person name="Winkler S."/>
            <person name="Kukowka S."/>
            <person name="Myers E.W."/>
            <person name="Bohne A."/>
        </authorList>
    </citation>
    <scope>NUCLEOTIDE SEQUENCE [LARGE SCALE GENOMIC DNA]</scope>
    <source>
        <strain evidence="8">ZFMK-TIS-60720</strain>
        <tissue evidence="8">Whole Organism</tissue>
    </source>
</reference>
<feature type="compositionally biased region" description="Basic and acidic residues" evidence="7">
    <location>
        <begin position="145"/>
        <end position="155"/>
    </location>
</feature>
<organism evidence="8 9">
    <name type="scientific">Phoxinus phoxinus</name>
    <name type="common">Eurasian minnow</name>
    <dbReference type="NCBI Taxonomy" id="58324"/>
    <lineage>
        <taxon>Eukaryota</taxon>
        <taxon>Metazoa</taxon>
        <taxon>Chordata</taxon>
        <taxon>Craniata</taxon>
        <taxon>Vertebrata</taxon>
        <taxon>Euteleostomi</taxon>
        <taxon>Actinopterygii</taxon>
        <taxon>Neopterygii</taxon>
        <taxon>Teleostei</taxon>
        <taxon>Ostariophysi</taxon>
        <taxon>Cypriniformes</taxon>
        <taxon>Leuciscidae</taxon>
        <taxon>Phoxininae</taxon>
        <taxon>Phoxinus</taxon>
    </lineage>
</organism>
<feature type="region of interest" description="Disordered" evidence="7">
    <location>
        <begin position="212"/>
        <end position="262"/>
    </location>
</feature>
<gene>
    <name evidence="8" type="ORF">R3I93_002843</name>
</gene>
<evidence type="ECO:0000256" key="1">
    <source>
        <dbReference type="ARBA" id="ARBA00004202"/>
    </source>
</evidence>
<keyword evidence="6" id="KW-0472">Membrane</keyword>
<keyword evidence="3" id="KW-1003">Cell membrane</keyword>
<dbReference type="GO" id="GO:0005546">
    <property type="term" value="F:phosphatidylinositol-4,5-bisphosphate binding"/>
    <property type="evidence" value="ECO:0007669"/>
    <property type="project" value="TreeGrafter"/>
</dbReference>
<keyword evidence="4" id="KW-0879">Wnt signaling pathway</keyword>
<feature type="compositionally biased region" description="Polar residues" evidence="7">
    <location>
        <begin position="417"/>
        <end position="428"/>
    </location>
</feature>
<dbReference type="AlphaFoldDB" id="A0AAN9DE68"/>
<evidence type="ECO:0000256" key="3">
    <source>
        <dbReference type="ARBA" id="ARBA00022475"/>
    </source>
</evidence>
<feature type="region of interest" description="Disordered" evidence="7">
    <location>
        <begin position="598"/>
        <end position="628"/>
    </location>
</feature>
<dbReference type="GO" id="GO:0060828">
    <property type="term" value="P:regulation of canonical Wnt signaling pathway"/>
    <property type="evidence" value="ECO:0007669"/>
    <property type="project" value="TreeGrafter"/>
</dbReference>
<feature type="region of interest" description="Disordered" evidence="7">
    <location>
        <begin position="99"/>
        <end position="200"/>
    </location>
</feature>
<evidence type="ECO:0000256" key="4">
    <source>
        <dbReference type="ARBA" id="ARBA00022687"/>
    </source>
</evidence>
<feature type="region of interest" description="Disordered" evidence="7">
    <location>
        <begin position="837"/>
        <end position="885"/>
    </location>
</feature>
<dbReference type="GO" id="GO:0016055">
    <property type="term" value="P:Wnt signaling pathway"/>
    <property type="evidence" value="ECO:0007669"/>
    <property type="project" value="UniProtKB-KW"/>
</dbReference>
<evidence type="ECO:0000256" key="5">
    <source>
        <dbReference type="ARBA" id="ARBA00023121"/>
    </source>
</evidence>
<dbReference type="PANTHER" id="PTHR22237:SF0">
    <property type="entry name" value="APC MEMBRANE RECRUITMENT PROTEIN 1"/>
    <property type="match status" value="1"/>
</dbReference>
<dbReference type="PANTHER" id="PTHR22237">
    <property type="entry name" value="APC MEMBRANE RECRUITMENT PROTEIN 2-RELATED"/>
    <property type="match status" value="1"/>
</dbReference>
<name>A0AAN9DE68_9TELE</name>
<proteinExistence type="inferred from homology"/>
<evidence type="ECO:0000256" key="6">
    <source>
        <dbReference type="ARBA" id="ARBA00023136"/>
    </source>
</evidence>
<comment type="caution">
    <text evidence="8">The sequence shown here is derived from an EMBL/GenBank/DDBJ whole genome shotgun (WGS) entry which is preliminary data.</text>
</comment>
<protein>
    <recommendedName>
        <fullName evidence="10">APC membrane recruitment protein 1</fullName>
    </recommendedName>
</protein>
<evidence type="ECO:0000256" key="7">
    <source>
        <dbReference type="SAM" id="MobiDB-lite"/>
    </source>
</evidence>
<feature type="region of interest" description="Disordered" evidence="7">
    <location>
        <begin position="58"/>
        <end position="85"/>
    </location>
</feature>
<dbReference type="GO" id="GO:0005886">
    <property type="term" value="C:plasma membrane"/>
    <property type="evidence" value="ECO:0007669"/>
    <property type="project" value="UniProtKB-SubCell"/>
</dbReference>
<comment type="subcellular location">
    <subcellularLocation>
        <location evidence="1">Cell membrane</location>
        <topology evidence="1">Peripheral membrane protein</topology>
    </subcellularLocation>
</comment>
<dbReference type="Proteomes" id="UP001364617">
    <property type="component" value="Unassembled WGS sequence"/>
</dbReference>
<feature type="compositionally biased region" description="Polar residues" evidence="7">
    <location>
        <begin position="381"/>
        <end position="403"/>
    </location>
</feature>
<feature type="compositionally biased region" description="Polar residues" evidence="7">
    <location>
        <begin position="69"/>
        <end position="80"/>
    </location>
</feature>
<feature type="compositionally biased region" description="Polar residues" evidence="7">
    <location>
        <begin position="604"/>
        <end position="625"/>
    </location>
</feature>
<feature type="region of interest" description="Disordered" evidence="7">
    <location>
        <begin position="1"/>
        <end position="34"/>
    </location>
</feature>
<dbReference type="Pfam" id="PF09422">
    <property type="entry name" value="AMER"/>
    <property type="match status" value="1"/>
</dbReference>
<evidence type="ECO:0000256" key="2">
    <source>
        <dbReference type="ARBA" id="ARBA00007750"/>
    </source>
</evidence>
<accession>A0AAN9DE68</accession>